<dbReference type="RefSeq" id="WP_109761349.1">
    <property type="nucleotide sequence ID" value="NZ_QGGU01000001.1"/>
</dbReference>
<comment type="subunit">
    <text evidence="5">The Tol-Pal system is composed of five core proteins: the inner membrane proteins TolA, TolQ and TolR, the periplasmic protein TolB and the outer membrane protein Pal. They form a network linking the inner and outer membranes and the peptidoglycan layer.</text>
</comment>
<gene>
    <name evidence="5" type="primary">tolB</name>
    <name evidence="7" type="ORF">C8D97_10170</name>
</gene>
<comment type="subcellular location">
    <subcellularLocation>
        <location evidence="1 5">Periplasm</location>
    </subcellularLocation>
</comment>
<reference evidence="7 8" key="1">
    <citation type="submission" date="2018-05" db="EMBL/GenBank/DDBJ databases">
        <title>Genomic Encyclopedia of Type Strains, Phase IV (KMG-IV): sequencing the most valuable type-strain genomes for metagenomic binning, comparative biology and taxonomic classification.</title>
        <authorList>
            <person name="Goeker M."/>
        </authorList>
    </citation>
    <scope>NUCLEOTIDE SEQUENCE [LARGE SCALE GENOMIC DNA]</scope>
    <source>
        <strain evidence="7 8">DSM 25350</strain>
    </source>
</reference>
<protein>
    <recommendedName>
        <fullName evidence="5">Tol-Pal system protein TolB</fullName>
    </recommendedName>
</protein>
<dbReference type="GO" id="GO:0051301">
    <property type="term" value="P:cell division"/>
    <property type="evidence" value="ECO:0007669"/>
    <property type="project" value="UniProtKB-UniRule"/>
</dbReference>
<dbReference type="InterPro" id="IPR014167">
    <property type="entry name" value="Tol-Pal_TolB"/>
</dbReference>
<keyword evidence="5" id="KW-0132">Cell division</keyword>
<evidence type="ECO:0000256" key="4">
    <source>
        <dbReference type="ARBA" id="ARBA00022764"/>
    </source>
</evidence>
<evidence type="ECO:0000313" key="8">
    <source>
        <dbReference type="Proteomes" id="UP000245790"/>
    </source>
</evidence>
<dbReference type="HAMAP" id="MF_00671">
    <property type="entry name" value="TolB"/>
    <property type="match status" value="1"/>
</dbReference>
<dbReference type="SUPFAM" id="SSF52964">
    <property type="entry name" value="TolB, N-terminal domain"/>
    <property type="match status" value="1"/>
</dbReference>
<dbReference type="InterPro" id="IPR011659">
    <property type="entry name" value="WD40"/>
</dbReference>
<evidence type="ECO:0000256" key="2">
    <source>
        <dbReference type="ARBA" id="ARBA00009820"/>
    </source>
</evidence>
<accession>A0A316G0N9</accession>
<dbReference type="AlphaFoldDB" id="A0A316G0N9"/>
<proteinExistence type="inferred from homology"/>
<feature type="domain" description="TolB N-terminal" evidence="6">
    <location>
        <begin position="28"/>
        <end position="132"/>
    </location>
</feature>
<evidence type="ECO:0000259" key="6">
    <source>
        <dbReference type="Pfam" id="PF04052"/>
    </source>
</evidence>
<comment type="function">
    <text evidence="5">Part of the Tol-Pal system, which plays a role in outer membrane invagination during cell division and is important for maintaining outer membrane integrity.</text>
</comment>
<dbReference type="PANTHER" id="PTHR36842:SF1">
    <property type="entry name" value="PROTEIN TOLB"/>
    <property type="match status" value="1"/>
</dbReference>
<dbReference type="Proteomes" id="UP000245790">
    <property type="component" value="Unassembled WGS sequence"/>
</dbReference>
<keyword evidence="8" id="KW-1185">Reference proteome</keyword>
<evidence type="ECO:0000256" key="5">
    <source>
        <dbReference type="HAMAP-Rule" id="MF_00671"/>
    </source>
</evidence>
<evidence type="ECO:0000256" key="1">
    <source>
        <dbReference type="ARBA" id="ARBA00004418"/>
    </source>
</evidence>
<keyword evidence="3 5" id="KW-0732">Signal</keyword>
<dbReference type="GO" id="GO:0042597">
    <property type="term" value="C:periplasmic space"/>
    <property type="evidence" value="ECO:0007669"/>
    <property type="project" value="UniProtKB-SubCell"/>
</dbReference>
<organism evidence="7 8">
    <name type="scientific">Pleionea mediterranea</name>
    <dbReference type="NCBI Taxonomy" id="523701"/>
    <lineage>
        <taxon>Bacteria</taxon>
        <taxon>Pseudomonadati</taxon>
        <taxon>Pseudomonadota</taxon>
        <taxon>Gammaproteobacteria</taxon>
        <taxon>Oceanospirillales</taxon>
        <taxon>Pleioneaceae</taxon>
        <taxon>Pleionea</taxon>
    </lineage>
</organism>
<dbReference type="SUPFAM" id="SSF69304">
    <property type="entry name" value="Tricorn protease N-terminal domain"/>
    <property type="match status" value="1"/>
</dbReference>
<dbReference type="Pfam" id="PF07676">
    <property type="entry name" value="PD40"/>
    <property type="match status" value="4"/>
</dbReference>
<dbReference type="Pfam" id="PF04052">
    <property type="entry name" value="TolB_N"/>
    <property type="match status" value="1"/>
</dbReference>
<evidence type="ECO:0000313" key="7">
    <source>
        <dbReference type="EMBL" id="PWK54222.1"/>
    </source>
</evidence>
<dbReference type="NCBIfam" id="TIGR02800">
    <property type="entry name" value="propeller_TolB"/>
    <property type="match status" value="1"/>
</dbReference>
<evidence type="ECO:0000256" key="3">
    <source>
        <dbReference type="ARBA" id="ARBA00022729"/>
    </source>
</evidence>
<dbReference type="GO" id="GO:0017038">
    <property type="term" value="P:protein import"/>
    <property type="evidence" value="ECO:0007669"/>
    <property type="project" value="InterPro"/>
</dbReference>
<keyword evidence="5" id="KW-0131">Cell cycle</keyword>
<feature type="signal peptide" evidence="5">
    <location>
        <begin position="1"/>
        <end position="25"/>
    </location>
</feature>
<dbReference type="EMBL" id="QGGU01000001">
    <property type="protein sequence ID" value="PWK54222.1"/>
    <property type="molecule type" value="Genomic_DNA"/>
</dbReference>
<keyword evidence="4 5" id="KW-0574">Periplasm</keyword>
<dbReference type="InterPro" id="IPR011042">
    <property type="entry name" value="6-blade_b-propeller_TolB-like"/>
</dbReference>
<dbReference type="Gene3D" id="3.40.50.10070">
    <property type="entry name" value="TolB, N-terminal domain"/>
    <property type="match status" value="1"/>
</dbReference>
<feature type="chain" id="PRO_5016471231" description="Tol-Pal system protein TolB" evidence="5">
    <location>
        <begin position="26"/>
        <end position="452"/>
    </location>
</feature>
<dbReference type="Gene3D" id="2.120.10.30">
    <property type="entry name" value="TolB, C-terminal domain"/>
    <property type="match status" value="1"/>
</dbReference>
<comment type="caution">
    <text evidence="7">The sequence shown here is derived from an EMBL/GenBank/DDBJ whole genome shotgun (WGS) entry which is preliminary data.</text>
</comment>
<dbReference type="InterPro" id="IPR007195">
    <property type="entry name" value="TolB_N"/>
</dbReference>
<dbReference type="OrthoDB" id="9802240at2"/>
<sequence precursor="true">MRTVNRLRKSFLVLIAIAASISAQADIDIVITDGMNFARPIAIVPFEYKGTVSANPPHNIASVVAADLRRSGRFNPMAVSNMPERPISYDEINLEAWKAKGIEAVVVGTVEETAAGQFKISYQLVDVFKPKQQMVNGELVSSNNYVLLDRVGSASEQNFRFYTHQVADNIYEALTGEKGAFATRIAYVVVDRSLPRPFQLYMADSDGYNPQRIYSSEEAIMSPAWTPDGRSLVYVSFENGRSEIYLQQIYTGERSMIASFPGINSAPEVSPDSKQLALTLSKDGNAEIYLLDLTTRKFRRLTNTGTNVIDTEPTFSPDGKWILFTSDRGGRPQIYRVSTRGGRPQRITFEGEYNASPSYTPDGKSIILVNRTNGVYHIAKQDIETGIMQVLTDTQLDESPSLAPNGSMVIYATVYNGRQVLAAVSTDGRFKARLPAKRGEVKAPAWSPFLFQ</sequence>
<comment type="similarity">
    <text evidence="2 5">Belongs to the TolB family.</text>
</comment>
<dbReference type="PANTHER" id="PTHR36842">
    <property type="entry name" value="PROTEIN TOLB HOMOLOG"/>
    <property type="match status" value="1"/>
</dbReference>
<name>A0A316G0N9_9GAMM</name>